<feature type="coiled-coil region" evidence="1">
    <location>
        <begin position="460"/>
        <end position="496"/>
    </location>
</feature>
<proteinExistence type="predicted"/>
<comment type="caution">
    <text evidence="3">The sequence shown here is derived from an EMBL/GenBank/DDBJ whole genome shotgun (WGS) entry which is preliminary data.</text>
</comment>
<evidence type="ECO:0000256" key="2">
    <source>
        <dbReference type="SAM" id="MobiDB-lite"/>
    </source>
</evidence>
<dbReference type="AlphaFoldDB" id="A0A9P4NCW4"/>
<protein>
    <submittedName>
        <fullName evidence="3">Uncharacterized protein</fullName>
    </submittedName>
</protein>
<feature type="region of interest" description="Disordered" evidence="2">
    <location>
        <begin position="78"/>
        <end position="125"/>
    </location>
</feature>
<accession>A0A9P4NCW4</accession>
<dbReference type="Proteomes" id="UP000800093">
    <property type="component" value="Unassembled WGS sequence"/>
</dbReference>
<dbReference type="OrthoDB" id="9977870at2759"/>
<evidence type="ECO:0000313" key="4">
    <source>
        <dbReference type="Proteomes" id="UP000800093"/>
    </source>
</evidence>
<dbReference type="EMBL" id="ML986578">
    <property type="protein sequence ID" value="KAF2270957.1"/>
    <property type="molecule type" value="Genomic_DNA"/>
</dbReference>
<sequence>MAEDPGGNCLSGLTPAPIFDDAVYQAEALHLPHGQSEDMLDEQLVLAARDSGIGDPYHFLCPDVNDVSTAMSTMTVDSELRSSMSMHSRESQSTGITSHPSRTSKDGPFLEQSPTLRAPQPAVQPSHSLDYYDAVMSRLRPSIGHRHSSSSTSATNSILSAGSSISKLGGRKRSSGIFSMFKRDTSACTSRAHQNQHFRSTGIKLECGHSLSKYEICVHIQDALNSREHVVPNCCGKPLPRAVLATVLTEDETDLVTADALRRPDYSSHRDSGYGEEGMSPIDRARPKYSRSPPTVPFPSAPNTSRDMARETPENLNMALIDKAFITLRAERRKQFQGISSFESNQRKALSAFHQWSLGRLASRLETTREQRTKQHALELERLDESQIMAEHDLRKAQAQEAQNVATALKYMEAYCSGTHSSRGEGKSHTVTDEDRKKLARQHLVQQNLPHKHESAINVLRAKQEKDAEIKRQKQAAEIQQLEADVERDVRAEEAQFAKDEKRLEAVIEARRKRVGNRWDLKMEMWKKEWENRHKSTLHGPLPQEEWPESTQKEGPVDPSSSLALLYIQVTG</sequence>
<reference evidence="4" key="1">
    <citation type="journal article" date="2020" name="Stud. Mycol.">
        <title>101 Dothideomycetes genomes: A test case for predicting lifestyles and emergence of pathogens.</title>
        <authorList>
            <person name="Haridas S."/>
            <person name="Albert R."/>
            <person name="Binder M."/>
            <person name="Bloem J."/>
            <person name="LaButti K."/>
            <person name="Salamov A."/>
            <person name="Andreopoulos B."/>
            <person name="Baker S."/>
            <person name="Barry K."/>
            <person name="Bills G."/>
            <person name="Bluhm B."/>
            <person name="Cannon C."/>
            <person name="Castanera R."/>
            <person name="Culley D."/>
            <person name="Daum C."/>
            <person name="Ezra D."/>
            <person name="Gonzalez J."/>
            <person name="Henrissat B."/>
            <person name="Kuo A."/>
            <person name="Liang C."/>
            <person name="Lipzen A."/>
            <person name="Lutzoni F."/>
            <person name="Magnuson J."/>
            <person name="Mondo S."/>
            <person name="Nolan M."/>
            <person name="Ohm R."/>
            <person name="Pangilinan J."/>
            <person name="Park H.-J."/>
            <person name="Ramirez L."/>
            <person name="Alfaro M."/>
            <person name="Sun H."/>
            <person name="Tritt A."/>
            <person name="Yoshinaga Y."/>
            <person name="Zwiers L.-H."/>
            <person name="Turgeon B."/>
            <person name="Goodwin S."/>
            <person name="Spatafora J."/>
            <person name="Crous P."/>
            <person name="Grigoriev I."/>
        </authorList>
    </citation>
    <scope>NUCLEOTIDE SEQUENCE [LARGE SCALE GENOMIC DNA]</scope>
    <source>
        <strain evidence="4">CBS 304.66</strain>
    </source>
</reference>
<evidence type="ECO:0000256" key="1">
    <source>
        <dbReference type="SAM" id="Coils"/>
    </source>
</evidence>
<gene>
    <name evidence="3" type="ORF">CC78DRAFT_484591</name>
</gene>
<evidence type="ECO:0000313" key="3">
    <source>
        <dbReference type="EMBL" id="KAF2270957.1"/>
    </source>
</evidence>
<keyword evidence="1" id="KW-0175">Coiled coil</keyword>
<feature type="region of interest" description="Disordered" evidence="2">
    <location>
        <begin position="532"/>
        <end position="561"/>
    </location>
</feature>
<name>A0A9P4NCW4_9PLEO</name>
<organism evidence="3 4">
    <name type="scientific">Lojkania enalia</name>
    <dbReference type="NCBI Taxonomy" id="147567"/>
    <lineage>
        <taxon>Eukaryota</taxon>
        <taxon>Fungi</taxon>
        <taxon>Dikarya</taxon>
        <taxon>Ascomycota</taxon>
        <taxon>Pezizomycotina</taxon>
        <taxon>Dothideomycetes</taxon>
        <taxon>Pleosporomycetidae</taxon>
        <taxon>Pleosporales</taxon>
        <taxon>Pleosporales incertae sedis</taxon>
        <taxon>Lojkania</taxon>
    </lineage>
</organism>
<keyword evidence="4" id="KW-1185">Reference proteome</keyword>
<feature type="region of interest" description="Disordered" evidence="2">
    <location>
        <begin position="266"/>
        <end position="308"/>
    </location>
</feature>